<evidence type="ECO:0000313" key="13">
    <source>
        <dbReference type="Proteomes" id="UP000182763"/>
    </source>
</evidence>
<evidence type="ECO:0000313" key="11">
    <source>
        <dbReference type="EMBL" id="PIY31199.1"/>
    </source>
</evidence>
<evidence type="ECO:0000256" key="5">
    <source>
        <dbReference type="ARBA" id="ARBA00022989"/>
    </source>
</evidence>
<comment type="subcellular location">
    <subcellularLocation>
        <location evidence="1">Cell membrane</location>
        <topology evidence="1">Multi-pass membrane protein</topology>
    </subcellularLocation>
</comment>
<dbReference type="Pfam" id="PF04039">
    <property type="entry name" value="MnhB"/>
    <property type="match status" value="1"/>
</dbReference>
<evidence type="ECO:0000259" key="8">
    <source>
        <dbReference type="Pfam" id="PF04039"/>
    </source>
</evidence>
<dbReference type="PANTHER" id="PTHR33932:SF4">
    <property type="entry name" value="NA(+)_H(+) ANTIPORTER SUBUNIT B"/>
    <property type="match status" value="1"/>
</dbReference>
<reference evidence="14 15" key="2">
    <citation type="submission" date="2017-09" db="EMBL/GenBank/DDBJ databases">
        <title>Depth-based differentiation of microbial function through sediment-hosted aquifers and enrichment of novel symbionts in the deep terrestrial subsurface.</title>
        <authorList>
            <person name="Probst A.J."/>
            <person name="Ladd B."/>
            <person name="Jarett J.K."/>
            <person name="Geller-Mcgrath D.E."/>
            <person name="Sieber C.M."/>
            <person name="Emerson J.B."/>
            <person name="Anantharaman K."/>
            <person name="Thomas B.C."/>
            <person name="Malmstrom R."/>
            <person name="Stieglmeier M."/>
            <person name="Klingl A."/>
            <person name="Woyke T."/>
            <person name="Ryan C.M."/>
            <person name="Banfield J.F."/>
        </authorList>
    </citation>
    <scope>NUCLEOTIDE SEQUENCE [LARGE SCALE GENOMIC DNA]</scope>
    <source>
        <strain evidence="11">CG_4_10_14_3_um_filter_34_13</strain>
        <strain evidence="12">CG_4_9_14_3_um_filter_33_16</strain>
    </source>
</reference>
<dbReference type="GO" id="GO:0005886">
    <property type="term" value="C:plasma membrane"/>
    <property type="evidence" value="ECO:0007669"/>
    <property type="project" value="UniProtKB-SubCell"/>
</dbReference>
<dbReference type="EMBL" id="PFTV01000077">
    <property type="protein sequence ID" value="PJB57194.1"/>
    <property type="molecule type" value="Genomic_DNA"/>
</dbReference>
<evidence type="ECO:0000313" key="12">
    <source>
        <dbReference type="EMBL" id="PJB57194.1"/>
    </source>
</evidence>
<reference evidence="10" key="3">
    <citation type="submission" date="2017-09" db="EMBL/GenBank/DDBJ databases">
        <title>Depth-based differentiation of microbial function through sediment-hosted aquifers and enrichment of novel symbionts in the deep terrestrial subsurface.</title>
        <authorList>
            <person name="Probst A.J."/>
            <person name="Ladd B."/>
            <person name="Jarett J.K."/>
            <person name="Geller-Mcgrath D.E."/>
            <person name="Sieber C.M.K."/>
            <person name="Emerson J.B."/>
            <person name="Anantharaman K."/>
            <person name="Thomas B.C."/>
            <person name="Malmstrom R."/>
            <person name="Stieglmeier M."/>
            <person name="Klingl A."/>
            <person name="Woyke T."/>
            <person name="Ryan C.M."/>
            <person name="Banfield J.F."/>
        </authorList>
    </citation>
    <scope>NUCLEOTIDE SEQUENCE</scope>
    <source>
        <strain evidence="10">CG_4_8_14_3_um_filter_34_18</strain>
    </source>
</reference>
<evidence type="ECO:0000313" key="14">
    <source>
        <dbReference type="Proteomes" id="UP000228560"/>
    </source>
</evidence>
<name>A0A1J5GG79_9BACT</name>
<dbReference type="AlphaFoldDB" id="A0A1J5GG79"/>
<evidence type="ECO:0000313" key="10">
    <source>
        <dbReference type="EMBL" id="PIX34611.1"/>
    </source>
</evidence>
<sequence length="150" mass="16314">MSKEHDAGMSLIVKVITRFTVGLILLYGIYIVLHGHISPGGGFAGGVIIALSFVNLMLAYGKDVALKKLPRKTISFFESTGALLFLSIALIGFFGGYFFLNFISKGEPFRLFSAGIVPFCNIAISLKVGAGLFAIFIALVLLKFDWEKKE</sequence>
<dbReference type="PANTHER" id="PTHR33932">
    <property type="entry name" value="NA(+)/H(+) ANTIPORTER SUBUNIT B"/>
    <property type="match status" value="1"/>
</dbReference>
<dbReference type="STRING" id="1805029.AUK42_07415"/>
<feature type="transmembrane region" description="Helical" evidence="7">
    <location>
        <begin position="82"/>
        <end position="104"/>
    </location>
</feature>
<keyword evidence="6 7" id="KW-0472">Membrane</keyword>
<evidence type="ECO:0000256" key="6">
    <source>
        <dbReference type="ARBA" id="ARBA00023136"/>
    </source>
</evidence>
<feature type="transmembrane region" description="Helical" evidence="7">
    <location>
        <begin position="12"/>
        <end position="33"/>
    </location>
</feature>
<proteinExistence type="inferred from homology"/>
<dbReference type="InterPro" id="IPR050622">
    <property type="entry name" value="CPA3_antiporter_subunitB"/>
</dbReference>
<keyword evidence="5 7" id="KW-1133">Transmembrane helix</keyword>
<organism evidence="9 13">
    <name type="scientific">Candidatus Infernicultor aquiphilus</name>
    <dbReference type="NCBI Taxonomy" id="1805029"/>
    <lineage>
        <taxon>Bacteria</taxon>
        <taxon>Pseudomonadati</taxon>
        <taxon>Atribacterota</taxon>
        <taxon>Candidatus Phoenicimicrobiia</taxon>
        <taxon>Candidatus Pheonicimicrobiales</taxon>
        <taxon>Candidatus Phoenicimicrobiaceae</taxon>
        <taxon>Candidatus Infernicultor</taxon>
    </lineage>
</organism>
<evidence type="ECO:0000256" key="7">
    <source>
        <dbReference type="SAM" id="Phobius"/>
    </source>
</evidence>
<dbReference type="RefSeq" id="WP_406608493.1">
    <property type="nucleotide sequence ID" value="NZ_PFKO01000368.1"/>
</dbReference>
<reference evidence="9 13" key="1">
    <citation type="journal article" date="2016" name="Environ. Microbiol.">
        <title>Genomic resolution of a cold subsurface aquifer community provides metabolic insights for novel microbes adapted to high CO concentrations.</title>
        <authorList>
            <person name="Probst A.J."/>
            <person name="Castelle C.J."/>
            <person name="Singh A."/>
            <person name="Brown C.T."/>
            <person name="Anantharaman K."/>
            <person name="Sharon I."/>
            <person name="Hug L.A."/>
            <person name="Burstein D."/>
            <person name="Emerson J.B."/>
            <person name="Thomas B.C."/>
            <person name="Banfield J.F."/>
        </authorList>
    </citation>
    <scope>NUCLEOTIDE SEQUENCE [LARGE SCALE GENOMIC DNA]</scope>
    <source>
        <strain evidence="9">CG2_30_33_13</strain>
    </source>
</reference>
<evidence type="ECO:0000313" key="9">
    <source>
        <dbReference type="EMBL" id="OIP66894.1"/>
    </source>
</evidence>
<evidence type="ECO:0000313" key="15">
    <source>
        <dbReference type="Proteomes" id="UP000230646"/>
    </source>
</evidence>
<dbReference type="Proteomes" id="UP000228560">
    <property type="component" value="Unassembled WGS sequence"/>
</dbReference>
<keyword evidence="4 7" id="KW-0812">Transmembrane</keyword>
<comment type="similarity">
    <text evidence="2">Belongs to the CPA3 antiporters (TC 2.A.63) subunit B family.</text>
</comment>
<accession>A0A2M7PKQ2</accession>
<keyword evidence="3" id="KW-1003">Cell membrane</keyword>
<dbReference type="NCBIfam" id="NF006248">
    <property type="entry name" value="PRK08386.1"/>
    <property type="match status" value="1"/>
</dbReference>
<dbReference type="InterPro" id="IPR007182">
    <property type="entry name" value="MnhB"/>
</dbReference>
<dbReference type="EMBL" id="PFKO01000368">
    <property type="protein sequence ID" value="PIY31199.1"/>
    <property type="molecule type" value="Genomic_DNA"/>
</dbReference>
<gene>
    <name evidence="9" type="ORF">AUK42_07415</name>
    <name evidence="12" type="ORF">CO097_03085</name>
    <name evidence="11" type="ORF">COZ07_10120</name>
    <name evidence="10" type="ORF">COZ58_03290</name>
</gene>
<accession>A0A2M8CDP6</accession>
<protein>
    <recommendedName>
        <fullName evidence="8">Na+/H+ antiporter MnhB subunit-related protein domain-containing protein</fullName>
    </recommendedName>
</protein>
<accession>A0A2M7K8Z1</accession>
<dbReference type="Proteomes" id="UP000182763">
    <property type="component" value="Unassembled WGS sequence"/>
</dbReference>
<accession>A0A1J5GG79</accession>
<dbReference type="EMBL" id="MNYY01000147">
    <property type="protein sequence ID" value="OIP66894.1"/>
    <property type="molecule type" value="Genomic_DNA"/>
</dbReference>
<evidence type="ECO:0000256" key="3">
    <source>
        <dbReference type="ARBA" id="ARBA00022475"/>
    </source>
</evidence>
<feature type="domain" description="Na+/H+ antiporter MnhB subunit-related protein" evidence="8">
    <location>
        <begin position="12"/>
        <end position="132"/>
    </location>
</feature>
<evidence type="ECO:0000256" key="1">
    <source>
        <dbReference type="ARBA" id="ARBA00004651"/>
    </source>
</evidence>
<comment type="caution">
    <text evidence="9">The sequence shown here is derived from an EMBL/GenBank/DDBJ whole genome shotgun (WGS) entry which is preliminary data.</text>
</comment>
<evidence type="ECO:0000256" key="4">
    <source>
        <dbReference type="ARBA" id="ARBA00022692"/>
    </source>
</evidence>
<dbReference type="Proteomes" id="UP000231493">
    <property type="component" value="Unassembled WGS sequence"/>
</dbReference>
<feature type="transmembrane region" description="Helical" evidence="7">
    <location>
        <begin position="116"/>
        <end position="142"/>
    </location>
</feature>
<dbReference type="EMBL" id="PFIP01000058">
    <property type="protein sequence ID" value="PIX34611.1"/>
    <property type="molecule type" value="Genomic_DNA"/>
</dbReference>
<feature type="transmembrane region" description="Helical" evidence="7">
    <location>
        <begin position="39"/>
        <end position="61"/>
    </location>
</feature>
<dbReference type="Proteomes" id="UP000230646">
    <property type="component" value="Unassembled WGS sequence"/>
</dbReference>
<evidence type="ECO:0000256" key="2">
    <source>
        <dbReference type="ARBA" id="ARBA00009425"/>
    </source>
</evidence>